<dbReference type="EMBL" id="OZ034818">
    <property type="protein sequence ID" value="CAL1387658.1"/>
    <property type="molecule type" value="Genomic_DNA"/>
</dbReference>
<sequence>MEGLSLILDKLKEARCISGYYINQANQTGQVTHLLFADDTLLFCETSISEVLHIQAALSCFEVIPDLEINLTISEILPDGDVNNASHLASILGCKLGCLPTVYLGLPLGAHQS</sequence>
<dbReference type="AlphaFoldDB" id="A0AAV2EPM9"/>
<evidence type="ECO:0008006" key="3">
    <source>
        <dbReference type="Google" id="ProtNLM"/>
    </source>
</evidence>
<evidence type="ECO:0000313" key="1">
    <source>
        <dbReference type="EMBL" id="CAL1387658.1"/>
    </source>
</evidence>
<dbReference type="Proteomes" id="UP001497516">
    <property type="component" value="Chromosome 5"/>
</dbReference>
<proteinExistence type="predicted"/>
<accession>A0AAV2EPM9</accession>
<reference evidence="1 2" key="1">
    <citation type="submission" date="2024-04" db="EMBL/GenBank/DDBJ databases">
        <authorList>
            <person name="Fracassetti M."/>
        </authorList>
    </citation>
    <scope>NUCLEOTIDE SEQUENCE [LARGE SCALE GENOMIC DNA]</scope>
</reference>
<keyword evidence="2" id="KW-1185">Reference proteome</keyword>
<protein>
    <recommendedName>
        <fullName evidence="3">Reverse transcriptase domain-containing protein</fullName>
    </recommendedName>
</protein>
<name>A0AAV2EPM9_9ROSI</name>
<organism evidence="1 2">
    <name type="scientific">Linum trigynum</name>
    <dbReference type="NCBI Taxonomy" id="586398"/>
    <lineage>
        <taxon>Eukaryota</taxon>
        <taxon>Viridiplantae</taxon>
        <taxon>Streptophyta</taxon>
        <taxon>Embryophyta</taxon>
        <taxon>Tracheophyta</taxon>
        <taxon>Spermatophyta</taxon>
        <taxon>Magnoliopsida</taxon>
        <taxon>eudicotyledons</taxon>
        <taxon>Gunneridae</taxon>
        <taxon>Pentapetalae</taxon>
        <taxon>rosids</taxon>
        <taxon>fabids</taxon>
        <taxon>Malpighiales</taxon>
        <taxon>Linaceae</taxon>
        <taxon>Linum</taxon>
    </lineage>
</organism>
<evidence type="ECO:0000313" key="2">
    <source>
        <dbReference type="Proteomes" id="UP001497516"/>
    </source>
</evidence>
<gene>
    <name evidence="1" type="ORF">LTRI10_LOCUS28629</name>
</gene>